<dbReference type="AlphaFoldDB" id="A0A0L7KMR6"/>
<evidence type="ECO:0000313" key="1">
    <source>
        <dbReference type="EMBL" id="KOB64583.1"/>
    </source>
</evidence>
<keyword evidence="2" id="KW-1185">Reference proteome</keyword>
<evidence type="ECO:0000313" key="2">
    <source>
        <dbReference type="Proteomes" id="UP000037510"/>
    </source>
</evidence>
<name>A0A0L7KMR6_OPEBR</name>
<protein>
    <submittedName>
        <fullName evidence="1">Uncharacterized protein</fullName>
    </submittedName>
</protein>
<organism evidence="1 2">
    <name type="scientific">Operophtera brumata</name>
    <name type="common">Winter moth</name>
    <name type="synonym">Phalaena brumata</name>
    <dbReference type="NCBI Taxonomy" id="104452"/>
    <lineage>
        <taxon>Eukaryota</taxon>
        <taxon>Metazoa</taxon>
        <taxon>Ecdysozoa</taxon>
        <taxon>Arthropoda</taxon>
        <taxon>Hexapoda</taxon>
        <taxon>Insecta</taxon>
        <taxon>Pterygota</taxon>
        <taxon>Neoptera</taxon>
        <taxon>Endopterygota</taxon>
        <taxon>Lepidoptera</taxon>
        <taxon>Glossata</taxon>
        <taxon>Ditrysia</taxon>
        <taxon>Geometroidea</taxon>
        <taxon>Geometridae</taxon>
        <taxon>Larentiinae</taxon>
        <taxon>Operophtera</taxon>
    </lineage>
</organism>
<accession>A0A0L7KMR6</accession>
<sequence>MLQLSYYDDRGLIVTDKMWCVFHYLTRGFCLDVIGALPWFEVLRGVPSEHIDDDTTMLMNTVCKFAHLYIILGYFDYIGDAPNVIAFFKILKWQLVSILVMFGTSHFLVYHCVDYTFDAKLNLVGMARRNECWLPKFLELQPEPTVGQLHVILKWQLVSILVMFGTSHFLVYHCVDYTFDAKLNLVGMARRNECWLPKFLELQPEPTVEQLHVGCIFGQLNSASNHPVRVSAISDGYADLLQIHVKQFQGIIDDEIRKHIAQNPQSKDDYMATKKHIVEDPYDTIQYILCGRKTIKLPVSIITTYLVWSKPF</sequence>
<dbReference type="Proteomes" id="UP000037510">
    <property type="component" value="Unassembled WGS sequence"/>
</dbReference>
<proteinExistence type="predicted"/>
<gene>
    <name evidence="1" type="ORF">OBRU01_23987</name>
</gene>
<reference evidence="1 2" key="1">
    <citation type="journal article" date="2015" name="Genome Biol. Evol.">
        <title>The genome of winter moth (Operophtera brumata) provides a genomic perspective on sexual dimorphism and phenology.</title>
        <authorList>
            <person name="Derks M.F."/>
            <person name="Smit S."/>
            <person name="Salis L."/>
            <person name="Schijlen E."/>
            <person name="Bossers A."/>
            <person name="Mateman C."/>
            <person name="Pijl A.S."/>
            <person name="de Ridder D."/>
            <person name="Groenen M.A."/>
            <person name="Visser M.E."/>
            <person name="Megens H.J."/>
        </authorList>
    </citation>
    <scope>NUCLEOTIDE SEQUENCE [LARGE SCALE GENOMIC DNA]</scope>
    <source>
        <strain evidence="1">WM2013NL</strain>
        <tissue evidence="1">Head and thorax</tissue>
    </source>
</reference>
<dbReference type="EMBL" id="JTDY01008408">
    <property type="protein sequence ID" value="KOB64583.1"/>
    <property type="molecule type" value="Genomic_DNA"/>
</dbReference>
<comment type="caution">
    <text evidence="1">The sequence shown here is derived from an EMBL/GenBank/DDBJ whole genome shotgun (WGS) entry which is preliminary data.</text>
</comment>